<keyword evidence="1 2" id="KW-0728">SH3 domain</keyword>
<dbReference type="CDD" id="cd11854">
    <property type="entry name" value="SH3_Fus1p"/>
    <property type="match status" value="1"/>
</dbReference>
<evidence type="ECO:0000256" key="4">
    <source>
        <dbReference type="SAM" id="Phobius"/>
    </source>
</evidence>
<dbReference type="InterPro" id="IPR035521">
    <property type="entry name" value="Fus1_SH3"/>
</dbReference>
<organism evidence="6 7">
    <name type="scientific">Marasmiellus scandens</name>
    <dbReference type="NCBI Taxonomy" id="2682957"/>
    <lineage>
        <taxon>Eukaryota</taxon>
        <taxon>Fungi</taxon>
        <taxon>Dikarya</taxon>
        <taxon>Basidiomycota</taxon>
        <taxon>Agaricomycotina</taxon>
        <taxon>Agaricomycetes</taxon>
        <taxon>Agaricomycetidae</taxon>
        <taxon>Agaricales</taxon>
        <taxon>Marasmiineae</taxon>
        <taxon>Omphalotaceae</taxon>
        <taxon>Marasmiellus</taxon>
    </lineage>
</organism>
<reference evidence="6 7" key="1">
    <citation type="submission" date="2024-01" db="EMBL/GenBank/DDBJ databases">
        <title>A draft genome for the cacao thread blight pathogen Marasmiellus scandens.</title>
        <authorList>
            <person name="Baruah I.K."/>
            <person name="Leung J."/>
            <person name="Bukari Y."/>
            <person name="Amoako-Attah I."/>
            <person name="Meinhardt L.W."/>
            <person name="Bailey B.A."/>
            <person name="Cohen S.P."/>
        </authorList>
    </citation>
    <scope>NUCLEOTIDE SEQUENCE [LARGE SCALE GENOMIC DNA]</scope>
    <source>
        <strain evidence="6 7">GH-19</strain>
    </source>
</reference>
<keyword evidence="4" id="KW-0472">Membrane</keyword>
<keyword evidence="7" id="KW-1185">Reference proteome</keyword>
<evidence type="ECO:0000256" key="2">
    <source>
        <dbReference type="PROSITE-ProRule" id="PRU00192"/>
    </source>
</evidence>
<name>A0ABR1JWQ3_9AGAR</name>
<feature type="region of interest" description="Disordered" evidence="3">
    <location>
        <begin position="153"/>
        <end position="246"/>
    </location>
</feature>
<dbReference type="InterPro" id="IPR036028">
    <property type="entry name" value="SH3-like_dom_sf"/>
</dbReference>
<dbReference type="PROSITE" id="PS50002">
    <property type="entry name" value="SH3"/>
    <property type="match status" value="1"/>
</dbReference>
<keyword evidence="4" id="KW-1133">Transmembrane helix</keyword>
<comment type="caution">
    <text evidence="6">The sequence shown here is derived from an EMBL/GenBank/DDBJ whole genome shotgun (WGS) entry which is preliminary data.</text>
</comment>
<protein>
    <recommendedName>
        <fullName evidence="5">SH3 domain-containing protein</fullName>
    </recommendedName>
</protein>
<dbReference type="Proteomes" id="UP001498398">
    <property type="component" value="Unassembled WGS sequence"/>
</dbReference>
<evidence type="ECO:0000313" key="6">
    <source>
        <dbReference type="EMBL" id="KAK7467633.1"/>
    </source>
</evidence>
<dbReference type="InterPro" id="IPR001452">
    <property type="entry name" value="SH3_domain"/>
</dbReference>
<feature type="region of interest" description="Disordered" evidence="3">
    <location>
        <begin position="1"/>
        <end position="20"/>
    </location>
</feature>
<feature type="compositionally biased region" description="Polar residues" evidence="3">
    <location>
        <begin position="9"/>
        <end position="20"/>
    </location>
</feature>
<dbReference type="Gene3D" id="2.30.30.40">
    <property type="entry name" value="SH3 Domains"/>
    <property type="match status" value="1"/>
</dbReference>
<feature type="region of interest" description="Disordered" evidence="3">
    <location>
        <begin position="73"/>
        <end position="99"/>
    </location>
</feature>
<evidence type="ECO:0000256" key="3">
    <source>
        <dbReference type="SAM" id="MobiDB-lite"/>
    </source>
</evidence>
<feature type="compositionally biased region" description="Low complexity" evidence="3">
    <location>
        <begin position="75"/>
        <end position="84"/>
    </location>
</feature>
<feature type="transmembrane region" description="Helical" evidence="4">
    <location>
        <begin position="38"/>
        <end position="58"/>
    </location>
</feature>
<evidence type="ECO:0000313" key="7">
    <source>
        <dbReference type="Proteomes" id="UP001498398"/>
    </source>
</evidence>
<proteinExistence type="predicted"/>
<dbReference type="SUPFAM" id="SSF50044">
    <property type="entry name" value="SH3-domain"/>
    <property type="match status" value="1"/>
</dbReference>
<gene>
    <name evidence="6" type="ORF">VKT23_004687</name>
</gene>
<evidence type="ECO:0000259" key="5">
    <source>
        <dbReference type="PROSITE" id="PS50002"/>
    </source>
</evidence>
<feature type="compositionally biased region" description="Pro residues" evidence="3">
    <location>
        <begin position="182"/>
        <end position="207"/>
    </location>
</feature>
<accession>A0ABR1JWQ3</accession>
<keyword evidence="4" id="KW-0812">Transmembrane</keyword>
<sequence>MVYVKRIPEQSTPTAQAPDATSTIDANNVMSSIPTSTVALAVIVSVFGFILLAMFVGWKMRVRRKRRNAVLSLDGSTHSSYGSEKSSEKSGDLESSGYGVEKPEKAFAPAQVTPYLGETGWVPQIRTYHGIPVRKLPKEVQVSLENRKFQGSYSFAPSERTPPPAYVVTNGGADRESNMGPTTPPSIPLPPVPVTPASIPPTPPTPPANKHLKVPKPLASRFSADSPIYSPGSAQPLPSPARDDSFQRQQTLHPAAMPEGFKLPKKQRKKSEPQLPRLMTVVNTFIPSRDDELAIKVSETVRMLEEYHDGWCLVQSTDGEDAPQGVIPRFCLVERQTVIPASSPSRRSKFSSAFRVSRF</sequence>
<dbReference type="EMBL" id="JBANRG010000004">
    <property type="protein sequence ID" value="KAK7467633.1"/>
    <property type="molecule type" value="Genomic_DNA"/>
</dbReference>
<evidence type="ECO:0000256" key="1">
    <source>
        <dbReference type="ARBA" id="ARBA00022443"/>
    </source>
</evidence>
<feature type="domain" description="SH3" evidence="5">
    <location>
        <begin position="274"/>
        <end position="337"/>
    </location>
</feature>